<dbReference type="Gene3D" id="2.30.38.10">
    <property type="entry name" value="Luciferase, Domain 3"/>
    <property type="match status" value="1"/>
</dbReference>
<dbReference type="FunFam" id="3.40.50.980:FF:000001">
    <property type="entry name" value="Non-ribosomal peptide synthetase"/>
    <property type="match status" value="1"/>
</dbReference>
<evidence type="ECO:0000313" key="6">
    <source>
        <dbReference type="EMBL" id="QCP68975.1"/>
    </source>
</evidence>
<dbReference type="GO" id="GO:0043041">
    <property type="term" value="P:amino acid activation for nonribosomal peptide biosynthetic process"/>
    <property type="evidence" value="ECO:0007669"/>
    <property type="project" value="TreeGrafter"/>
</dbReference>
<dbReference type="Gene3D" id="3.30.559.10">
    <property type="entry name" value="Chloramphenicol acetyltransferase-like domain"/>
    <property type="match status" value="1"/>
</dbReference>
<dbReference type="InterPro" id="IPR025110">
    <property type="entry name" value="AMP-bd_C"/>
</dbReference>
<dbReference type="InterPro" id="IPR000873">
    <property type="entry name" value="AMP-dep_synth/lig_dom"/>
</dbReference>
<proteinExistence type="predicted"/>
<dbReference type="PROSITE" id="PS00012">
    <property type="entry name" value="PHOSPHOPANTETHEINE"/>
    <property type="match status" value="1"/>
</dbReference>
<sequence>MNLVEFLQDISLKGVKLWCDGEKLRTGGSQEVLTPDVIAQLKQHKTEILQLLQEQPDILQVYPLSYGQTGLRFLWELAPQSYTYNLSFAIRIYSKVDVAILQQAFEALKTRHPMLRSTFPKLGQELVQKVHQNQQLDFLEIDASSWSEDELYTNVLQAHRHPFDLETKPVMRIRWFSHSQRDHILLLTIHHIAWDGWSMSSILKELPEIYKAQQAGVEISLPQIDCCYQDYVSWQRKLLAGSEGERLWGYWQQKLAGELPVLNLLTDRPRPPIQTYNGAAYPFKLSQKLTKQLKELAQEEEATLYMVLLAAFQILLSRYTGQEDILVGSPTYGRSRPEFVPIVGYFVDQVVIRGNLSGNPCFKDFLLQGRQTVIGALAHQDYPFSLLVQRLQLEQDSSRSPLFQAYFILQNFQGAQNVQKLLSSRKKTVVNWAGWEVEPLALAQYESLFDLTLEMSEEDSSMVGFLKYNTDLFDEQTIARMASHYQTLLEGIVNNPQQRVGQLPLLMDAQQQQLLGEWNNTATEYPQDKCIHQLFEEQVKRTPDAVAVVFGNQRLTYEELNERANQLAHYLQSLEVIAEVLVGLCIDRSIEMLVGLLGTLKAGGAYVPLDPSYPQERLAYMLEDAAVPVLLTTESLLELLPKHQTKTVCLDSDWQAIALHSQQNPVSGVAPENRAYVIYTSGSTGKPKGVEIYHQSLVNFLVSMNCYLELTNLDTFNAITTISFDIAALELYLPLIVGASVALVPREIAIDGNRLLPQLLESGATVMQATPATWKMLLTAGLSNHKLDVKLLSGGEALPARLAHQLLEIGKEVWNVYGPTEATIWSTIYKVGDQLKPTEDSHVITPIGRPIANTEIYILDSYLQPVPIGVPGELHIGGTGLARGYLNRPELTQEKFIPNPFDNLQSQIQSQKSRLYKTGDLARYLSDGNIEYLGRIDNQVKIRGFRIELGEIESTLTKHPEVQEAVVITDPNRLSDKPLIAYIVPNFQGQDPSSRESINQAHNDRLLLWQQLRNNIYEQTTVDGGSKFNTLIWRDSYTGRPIPEQEMRQWLDYTIERILCFKPERVLEIGCGTGMLLFEIAPHTSNYCGTDISDKAISYIEHQLKTLEGNWSHVQLYNQPAHDFKAVEKESFDAVILNSVVQYFPSIEYLVRVLENAVKLVEPGGVIFVGDVRSLRLLETFHTDILLTQAADDITVEDLWQRVQKKLTEEEELVIDPAFFQALQEYLPQISQVEIQLKRGHANNEITKFRYDVIIHVGKEVLSPVDPQLLNWQQEELTLPSVQQILAEKQPEMLIIKDIPNARLQTQVKFDKLLTIKEEFVTVGEIQKALPKKPLEKWIDPEYFWSMGDNVAYSIYITWSDIETNDCYDVVCWQKSSPLIDKGLPPLPREKCQQKPWTVYSNNPLQRKLSQQLVPKLRTFVEQVLPQYMVPSTFILLESLPLTPNGKVDRKKLPNPNINNRSYTEYVVPKSETEQQIAKVWQDVLKLEKVGIYDNFFEVGGNSILLIQVSGKLKEIFKIKLEVVTLLKYPTIYYLSQHLKGESISNNDSKEARNIRDNNLKEGKSMMKQRLERRQKHRSRYQVRD</sequence>
<dbReference type="InterPro" id="IPR010071">
    <property type="entry name" value="AA_adenyl_dom"/>
</dbReference>
<dbReference type="Pfam" id="PF13193">
    <property type="entry name" value="AMP-binding_C"/>
    <property type="match status" value="1"/>
</dbReference>
<dbReference type="Gene3D" id="3.30.559.30">
    <property type="entry name" value="Nonribosomal peptide synthetase, condensation domain"/>
    <property type="match status" value="1"/>
</dbReference>
<keyword evidence="3" id="KW-0597">Phosphoprotein</keyword>
<dbReference type="Pfam" id="PF00550">
    <property type="entry name" value="PP-binding"/>
    <property type="match status" value="1"/>
</dbReference>
<feature type="region of interest" description="Disordered" evidence="4">
    <location>
        <begin position="1545"/>
        <end position="1585"/>
    </location>
</feature>
<dbReference type="InterPro" id="IPR013217">
    <property type="entry name" value="Methyltransf_12"/>
</dbReference>
<dbReference type="GO" id="GO:0009403">
    <property type="term" value="P:toxin biosynthetic process"/>
    <property type="evidence" value="ECO:0007669"/>
    <property type="project" value="UniProtKB-ARBA"/>
</dbReference>
<protein>
    <submittedName>
        <fullName evidence="6">VatS</fullName>
    </submittedName>
</protein>
<dbReference type="InterPro" id="IPR023213">
    <property type="entry name" value="CAT-like_dom_sf"/>
</dbReference>
<accession>A0A4V1EJX7</accession>
<dbReference type="PROSITE" id="PS50075">
    <property type="entry name" value="CARRIER"/>
    <property type="match status" value="1"/>
</dbReference>
<reference evidence="6" key="1">
    <citation type="journal article" date="2019" name="Angew. Chem. Int. Ed. Engl.">
        <title>Nature's Combinatorial Biosynthesis Produces Vatiamides A-F.</title>
        <authorList>
            <person name="Moss N.A."/>
            <person name="Seiler G."/>
            <person name="Leao T.F."/>
            <person name="Castro-Falcon G."/>
            <person name="Gerwick L."/>
            <person name="Hughes C.C."/>
            <person name="Gerwick W.H."/>
        </authorList>
    </citation>
    <scope>NUCLEOTIDE SEQUENCE</scope>
    <source>
        <strain evidence="6">ASI16Jul14-2</strain>
    </source>
</reference>
<dbReference type="Gene3D" id="3.40.50.150">
    <property type="entry name" value="Vaccinia Virus protein VP39"/>
    <property type="match status" value="1"/>
</dbReference>
<feature type="domain" description="Carrier" evidence="5">
    <location>
        <begin position="1468"/>
        <end position="1543"/>
    </location>
</feature>
<dbReference type="InterPro" id="IPR044894">
    <property type="entry name" value="TubC_N_sf"/>
</dbReference>
<dbReference type="FunFam" id="3.40.50.12780:FF:000012">
    <property type="entry name" value="Non-ribosomal peptide synthetase"/>
    <property type="match status" value="1"/>
</dbReference>
<dbReference type="InterPro" id="IPR009081">
    <property type="entry name" value="PP-bd_ACP"/>
</dbReference>
<dbReference type="GO" id="GO:0031177">
    <property type="term" value="F:phosphopantetheine binding"/>
    <property type="evidence" value="ECO:0007669"/>
    <property type="project" value="TreeGrafter"/>
</dbReference>
<evidence type="ECO:0000259" key="5">
    <source>
        <dbReference type="PROSITE" id="PS50075"/>
    </source>
</evidence>
<dbReference type="SUPFAM" id="SSF56801">
    <property type="entry name" value="Acetyl-CoA synthetase-like"/>
    <property type="match status" value="1"/>
</dbReference>
<evidence type="ECO:0000256" key="3">
    <source>
        <dbReference type="ARBA" id="ARBA00022553"/>
    </source>
</evidence>
<dbReference type="InterPro" id="IPR041464">
    <property type="entry name" value="TubC_N"/>
</dbReference>
<dbReference type="Pfam" id="PF08242">
    <property type="entry name" value="Methyltransf_12"/>
    <property type="match status" value="1"/>
</dbReference>
<dbReference type="InterPro" id="IPR045851">
    <property type="entry name" value="AMP-bd_C_sf"/>
</dbReference>
<dbReference type="Pfam" id="PF00501">
    <property type="entry name" value="AMP-binding"/>
    <property type="match status" value="1"/>
</dbReference>
<dbReference type="PIRSF" id="PIRSF001617">
    <property type="entry name" value="Alpha-AR"/>
    <property type="match status" value="1"/>
</dbReference>
<dbReference type="Gene3D" id="3.40.50.980">
    <property type="match status" value="2"/>
</dbReference>
<comment type="cofactor">
    <cofactor evidence="1">
        <name>pantetheine 4'-phosphate</name>
        <dbReference type="ChEBI" id="CHEBI:47942"/>
    </cofactor>
</comment>
<dbReference type="CDD" id="cd05930">
    <property type="entry name" value="A_NRPS"/>
    <property type="match status" value="1"/>
</dbReference>
<dbReference type="SUPFAM" id="SSF53335">
    <property type="entry name" value="S-adenosyl-L-methionine-dependent methyltransferases"/>
    <property type="match status" value="1"/>
</dbReference>
<dbReference type="PANTHER" id="PTHR45527:SF14">
    <property type="entry name" value="PLIPASTATIN SYNTHASE SUBUNIT B"/>
    <property type="match status" value="1"/>
</dbReference>
<keyword evidence="2" id="KW-0596">Phosphopantetheine</keyword>
<dbReference type="CDD" id="cd02440">
    <property type="entry name" value="AdoMet_MTases"/>
    <property type="match status" value="1"/>
</dbReference>
<dbReference type="PANTHER" id="PTHR45527">
    <property type="entry name" value="NONRIBOSOMAL PEPTIDE SYNTHETASE"/>
    <property type="match status" value="1"/>
</dbReference>
<dbReference type="GO" id="GO:0005829">
    <property type="term" value="C:cytosol"/>
    <property type="evidence" value="ECO:0007669"/>
    <property type="project" value="TreeGrafter"/>
</dbReference>
<dbReference type="SUPFAM" id="SSF52777">
    <property type="entry name" value="CoA-dependent acyltransferases"/>
    <property type="match status" value="2"/>
</dbReference>
<dbReference type="Gene3D" id="1.10.1200.10">
    <property type="entry name" value="ACP-like"/>
    <property type="match status" value="1"/>
</dbReference>
<evidence type="ECO:0000256" key="2">
    <source>
        <dbReference type="ARBA" id="ARBA00022450"/>
    </source>
</evidence>
<evidence type="ECO:0000256" key="1">
    <source>
        <dbReference type="ARBA" id="ARBA00001957"/>
    </source>
</evidence>
<dbReference type="CDD" id="cd19531">
    <property type="entry name" value="LCL_NRPS-like"/>
    <property type="match status" value="1"/>
</dbReference>
<dbReference type="FunFam" id="2.30.38.10:FF:000001">
    <property type="entry name" value="Non-ribosomal peptide synthetase PvdI"/>
    <property type="match status" value="1"/>
</dbReference>
<dbReference type="NCBIfam" id="TIGR01733">
    <property type="entry name" value="AA-adenyl-dom"/>
    <property type="match status" value="1"/>
</dbReference>
<dbReference type="GO" id="GO:0008610">
    <property type="term" value="P:lipid biosynthetic process"/>
    <property type="evidence" value="ECO:0007669"/>
    <property type="project" value="UniProtKB-ARBA"/>
</dbReference>
<feature type="compositionally biased region" description="Basic residues" evidence="4">
    <location>
        <begin position="1573"/>
        <end position="1585"/>
    </location>
</feature>
<dbReference type="InterPro" id="IPR029063">
    <property type="entry name" value="SAM-dependent_MTases_sf"/>
</dbReference>
<name>A0A4V1EJX7_9CYAN</name>
<dbReference type="InterPro" id="IPR001242">
    <property type="entry name" value="Condensation_dom"/>
</dbReference>
<dbReference type="InterPro" id="IPR006162">
    <property type="entry name" value="Ppantetheine_attach_site"/>
</dbReference>
<feature type="compositionally biased region" description="Basic and acidic residues" evidence="4">
    <location>
        <begin position="1548"/>
        <end position="1572"/>
    </location>
</feature>
<organism evidence="6">
    <name type="scientific">Moorena producens ASI16Jul14-2</name>
    <dbReference type="NCBI Taxonomy" id="2546228"/>
    <lineage>
        <taxon>Bacteria</taxon>
        <taxon>Bacillati</taxon>
        <taxon>Cyanobacteriota</taxon>
        <taxon>Cyanophyceae</taxon>
        <taxon>Coleofasciculales</taxon>
        <taxon>Coleofasciculaceae</taxon>
        <taxon>Moorena</taxon>
    </lineage>
</organism>
<dbReference type="Pfam" id="PF00668">
    <property type="entry name" value="Condensation"/>
    <property type="match status" value="1"/>
</dbReference>
<dbReference type="InterPro" id="IPR036736">
    <property type="entry name" value="ACP-like_sf"/>
</dbReference>
<dbReference type="EMBL" id="MK618714">
    <property type="protein sequence ID" value="QCP68975.1"/>
    <property type="molecule type" value="Genomic_DNA"/>
</dbReference>
<evidence type="ECO:0000256" key="4">
    <source>
        <dbReference type="SAM" id="MobiDB-lite"/>
    </source>
</evidence>
<dbReference type="Gene3D" id="3.30.300.30">
    <property type="match status" value="2"/>
</dbReference>
<dbReference type="SUPFAM" id="SSF47336">
    <property type="entry name" value="ACP-like"/>
    <property type="match status" value="1"/>
</dbReference>
<dbReference type="Gene3D" id="1.10.10.1830">
    <property type="entry name" value="Non-ribosomal peptide synthase, adenylation domain"/>
    <property type="match status" value="1"/>
</dbReference>
<dbReference type="InterPro" id="IPR020845">
    <property type="entry name" value="AMP-binding_CS"/>
</dbReference>
<dbReference type="Pfam" id="PF18563">
    <property type="entry name" value="TubC_N"/>
    <property type="match status" value="1"/>
</dbReference>
<dbReference type="PROSITE" id="PS00455">
    <property type="entry name" value="AMP_BINDING"/>
    <property type="match status" value="1"/>
</dbReference>
<dbReference type="GO" id="GO:0003824">
    <property type="term" value="F:catalytic activity"/>
    <property type="evidence" value="ECO:0007669"/>
    <property type="project" value="InterPro"/>
</dbReference>